<evidence type="ECO:0000259" key="7">
    <source>
        <dbReference type="Pfam" id="PF18962"/>
    </source>
</evidence>
<dbReference type="Pfam" id="PF00150">
    <property type="entry name" value="Cellulase"/>
    <property type="match status" value="1"/>
</dbReference>
<dbReference type="STRING" id="1195760.SAMN05444281_1011"/>
<dbReference type="NCBIfam" id="TIGR04183">
    <property type="entry name" value="Por_Secre_tail"/>
    <property type="match status" value="1"/>
</dbReference>
<feature type="signal peptide" evidence="5">
    <location>
        <begin position="1"/>
        <end position="21"/>
    </location>
</feature>
<evidence type="ECO:0000313" key="9">
    <source>
        <dbReference type="Proteomes" id="UP000184109"/>
    </source>
</evidence>
<feature type="domain" description="Secretion system C-terminal sorting" evidence="7">
    <location>
        <begin position="353"/>
        <end position="412"/>
    </location>
</feature>
<dbReference type="PANTHER" id="PTHR34142">
    <property type="entry name" value="ENDO-BETA-1,4-GLUCANASE A"/>
    <property type="match status" value="1"/>
</dbReference>
<dbReference type="Proteomes" id="UP000184109">
    <property type="component" value="Unassembled WGS sequence"/>
</dbReference>
<name>A0A1M5U3J0_9FLAO</name>
<dbReference type="AlphaFoldDB" id="A0A1M5U3J0"/>
<reference evidence="9" key="1">
    <citation type="submission" date="2016-11" db="EMBL/GenBank/DDBJ databases">
        <authorList>
            <person name="Varghese N."/>
            <person name="Submissions S."/>
        </authorList>
    </citation>
    <scope>NUCLEOTIDE SEQUENCE [LARGE SCALE GENOMIC DNA]</scope>
    <source>
        <strain evidence="9">DSM 100572</strain>
    </source>
</reference>
<dbReference type="InterPro" id="IPR017853">
    <property type="entry name" value="GH"/>
</dbReference>
<gene>
    <name evidence="8" type="ORF">SAMN05444281_1011</name>
</gene>
<accession>A0A1M5U3J0</accession>
<dbReference type="OrthoDB" id="9800955at2"/>
<comment type="similarity">
    <text evidence="4">Belongs to the glycosyl hydrolase 5 (cellulase A) family.</text>
</comment>
<sequence length="418" mass="47726">MKNRNHNLALLFLLISLNIFAQSPFGVNLAGAEFGSNIPGTFNSDYTYPTDSELDYYQSKNLNLIRLPFRWERIQPILNGSLDSNELMRIKSFLQLANNRNMKVIIDLHNYCRYKINDVYEIIGSNNLSVANITDLWTKLSLELKDEPNIWGYGIMNEPHDLLPSTPWFDIAQSIINGIRTNDQNTTIIVGGDSWSSAERWLTYSDNLKNLVDSSNNIVYEAHVYFDHDASGLYNDNYDNEGAYPNIGIDRVTPFVNWLNSNNLKGFIGEYGVPADDNRWLVVLDNFLNHLKQNCINGTYWAGGPWWGNYILSIEPNNNVDKPQMSILQNHITTTNCSSLGINEIINSSEIHLYPNPFIDSIHIKGINDGTIIYIYDIKGRLITTKLLENSKIQNLNKLKSGIYIIKSNKQYIAKIIK</sequence>
<dbReference type="EMBL" id="FQXQ01000002">
    <property type="protein sequence ID" value="SHH57518.1"/>
    <property type="molecule type" value="Genomic_DNA"/>
</dbReference>
<evidence type="ECO:0000313" key="8">
    <source>
        <dbReference type="EMBL" id="SHH57518.1"/>
    </source>
</evidence>
<feature type="chain" id="PRO_5013382244" evidence="5">
    <location>
        <begin position="22"/>
        <end position="418"/>
    </location>
</feature>
<evidence type="ECO:0000256" key="5">
    <source>
        <dbReference type="SAM" id="SignalP"/>
    </source>
</evidence>
<dbReference type="Gene3D" id="3.20.20.80">
    <property type="entry name" value="Glycosidases"/>
    <property type="match status" value="1"/>
</dbReference>
<dbReference type="RefSeq" id="WP_073118952.1">
    <property type="nucleotide sequence ID" value="NZ_BMEN01000002.1"/>
</dbReference>
<organism evidence="8 9">
    <name type="scientific">Wenyingzhuangia marina</name>
    <dbReference type="NCBI Taxonomy" id="1195760"/>
    <lineage>
        <taxon>Bacteria</taxon>
        <taxon>Pseudomonadati</taxon>
        <taxon>Bacteroidota</taxon>
        <taxon>Flavobacteriia</taxon>
        <taxon>Flavobacteriales</taxon>
        <taxon>Flavobacteriaceae</taxon>
        <taxon>Wenyingzhuangia</taxon>
    </lineage>
</organism>
<proteinExistence type="inferred from homology"/>
<dbReference type="PANTHER" id="PTHR34142:SF1">
    <property type="entry name" value="GLYCOSIDE HYDROLASE FAMILY 5 DOMAIN-CONTAINING PROTEIN"/>
    <property type="match status" value="1"/>
</dbReference>
<feature type="domain" description="Glycoside hydrolase family 5" evidence="6">
    <location>
        <begin position="33"/>
        <end position="302"/>
    </location>
</feature>
<dbReference type="GO" id="GO:0004553">
    <property type="term" value="F:hydrolase activity, hydrolyzing O-glycosyl compounds"/>
    <property type="evidence" value="ECO:0007669"/>
    <property type="project" value="InterPro"/>
</dbReference>
<evidence type="ECO:0000256" key="3">
    <source>
        <dbReference type="ARBA" id="ARBA00023295"/>
    </source>
</evidence>
<keyword evidence="3 4" id="KW-0326">Glycosidase</keyword>
<protein>
    <submittedName>
        <fullName evidence="8">Endoglucanase</fullName>
    </submittedName>
</protein>
<dbReference type="Pfam" id="PF18962">
    <property type="entry name" value="Por_Secre_tail"/>
    <property type="match status" value="1"/>
</dbReference>
<evidence type="ECO:0000256" key="4">
    <source>
        <dbReference type="RuleBase" id="RU361153"/>
    </source>
</evidence>
<dbReference type="InterPro" id="IPR026444">
    <property type="entry name" value="Secre_tail"/>
</dbReference>
<keyword evidence="9" id="KW-1185">Reference proteome</keyword>
<evidence type="ECO:0000256" key="1">
    <source>
        <dbReference type="ARBA" id="ARBA00022729"/>
    </source>
</evidence>
<evidence type="ECO:0000259" key="6">
    <source>
        <dbReference type="Pfam" id="PF00150"/>
    </source>
</evidence>
<dbReference type="GO" id="GO:0009251">
    <property type="term" value="P:glucan catabolic process"/>
    <property type="evidence" value="ECO:0007669"/>
    <property type="project" value="TreeGrafter"/>
</dbReference>
<keyword evidence="1 5" id="KW-0732">Signal</keyword>
<dbReference type="SMR" id="A0A1M5U3J0"/>
<evidence type="ECO:0000256" key="2">
    <source>
        <dbReference type="ARBA" id="ARBA00022801"/>
    </source>
</evidence>
<dbReference type="InterPro" id="IPR001547">
    <property type="entry name" value="Glyco_hydro_5"/>
</dbReference>
<keyword evidence="2 4" id="KW-0378">Hydrolase</keyword>
<dbReference type="SUPFAM" id="SSF51445">
    <property type="entry name" value="(Trans)glycosidases"/>
    <property type="match status" value="1"/>
</dbReference>